<accession>A0ABP3MXU1</accession>
<feature type="transmembrane region" description="Helical" evidence="9">
    <location>
        <begin position="115"/>
        <end position="134"/>
    </location>
</feature>
<dbReference type="InterPro" id="IPR006153">
    <property type="entry name" value="Cation/H_exchanger_TM"/>
</dbReference>
<keyword evidence="4" id="KW-0050">Antiport</keyword>
<feature type="transmembrane region" description="Helical" evidence="9">
    <location>
        <begin position="178"/>
        <end position="198"/>
    </location>
</feature>
<dbReference type="PANTHER" id="PTHR43562">
    <property type="entry name" value="NAPA-TYPE SODIUM/HYDROGEN ANTIPORTER"/>
    <property type="match status" value="1"/>
</dbReference>
<name>A0ABP3MXU1_9PSEU</name>
<protein>
    <submittedName>
        <fullName evidence="11">Cation:proton antiporter</fullName>
    </submittedName>
</protein>
<evidence type="ECO:0000256" key="1">
    <source>
        <dbReference type="ARBA" id="ARBA00004141"/>
    </source>
</evidence>
<dbReference type="Proteomes" id="UP001500220">
    <property type="component" value="Unassembled WGS sequence"/>
</dbReference>
<evidence type="ECO:0000256" key="9">
    <source>
        <dbReference type="SAM" id="Phobius"/>
    </source>
</evidence>
<evidence type="ECO:0000313" key="11">
    <source>
        <dbReference type="EMBL" id="GAA0528209.1"/>
    </source>
</evidence>
<evidence type="ECO:0000256" key="2">
    <source>
        <dbReference type="ARBA" id="ARBA00005551"/>
    </source>
</evidence>
<comment type="caution">
    <text evidence="11">The sequence shown here is derived from an EMBL/GenBank/DDBJ whole genome shotgun (WGS) entry which is preliminary data.</text>
</comment>
<dbReference type="InterPro" id="IPR038770">
    <property type="entry name" value="Na+/solute_symporter_sf"/>
</dbReference>
<feature type="transmembrane region" description="Helical" evidence="9">
    <location>
        <begin position="364"/>
        <end position="385"/>
    </location>
</feature>
<evidence type="ECO:0000259" key="10">
    <source>
        <dbReference type="Pfam" id="PF00999"/>
    </source>
</evidence>
<evidence type="ECO:0000256" key="3">
    <source>
        <dbReference type="ARBA" id="ARBA00022448"/>
    </source>
</evidence>
<keyword evidence="8 9" id="KW-0472">Membrane</keyword>
<feature type="transmembrane region" description="Helical" evidence="9">
    <location>
        <begin position="56"/>
        <end position="75"/>
    </location>
</feature>
<gene>
    <name evidence="11" type="ORF">GCM10009545_33180</name>
</gene>
<feature type="transmembrane region" description="Helical" evidence="9">
    <location>
        <begin position="87"/>
        <end position="109"/>
    </location>
</feature>
<dbReference type="EMBL" id="BAAAHC010000013">
    <property type="protein sequence ID" value="GAA0528209.1"/>
    <property type="molecule type" value="Genomic_DNA"/>
</dbReference>
<evidence type="ECO:0000256" key="5">
    <source>
        <dbReference type="ARBA" id="ARBA00022692"/>
    </source>
</evidence>
<dbReference type="PANTHER" id="PTHR43562:SF1">
    <property type="entry name" value="NA(+)_H(+) ANTIPORTER YJBQ-RELATED"/>
    <property type="match status" value="1"/>
</dbReference>
<evidence type="ECO:0000256" key="8">
    <source>
        <dbReference type="ARBA" id="ARBA00023136"/>
    </source>
</evidence>
<reference evidence="12" key="1">
    <citation type="journal article" date="2019" name="Int. J. Syst. Evol. Microbiol.">
        <title>The Global Catalogue of Microorganisms (GCM) 10K type strain sequencing project: providing services to taxonomists for standard genome sequencing and annotation.</title>
        <authorList>
            <consortium name="The Broad Institute Genomics Platform"/>
            <consortium name="The Broad Institute Genome Sequencing Center for Infectious Disease"/>
            <person name="Wu L."/>
            <person name="Ma J."/>
        </authorList>
    </citation>
    <scope>NUCLEOTIDE SEQUENCE [LARGE SCALE GENOMIC DNA]</scope>
    <source>
        <strain evidence="12">JCM 10664</strain>
    </source>
</reference>
<evidence type="ECO:0000256" key="7">
    <source>
        <dbReference type="ARBA" id="ARBA00023065"/>
    </source>
</evidence>
<sequence length="401" mass="40996">MPSFGNLLMLTIIALLAPVLLGLVPRLRIPSVVLEIVAGVIVGPSVLGLVSVDQAVQVVALLGLAFLLFLAGLEVDPQRLRGALLRVALIGYVVSLAIGLAAGFSFGAAGWVRDPMLIAVALSATSLGLVVPVLKDAGRADHALGQTTIAASSVADFAAVVLLSLLFSVSGGSTGGRLVSLIVFAAFVAAIGTAVALAGRSMRLGDLFLRLQDTTAEIRVRAAVVLLVAFVVLAEGFGLESILGAFLAGAVVGFVDRDSATHPHFRTKLEAIGYGFLIPVFFVASGVQLDLGGLIATPPALLRVPLFLLALLLVRGFPALLFQRSLGTRDSVAVGLLQATSLPFLVAATQIGTALGLMTAVTGAALVCAGLLSVLLFPPAALVLLRKPVPGERRGGTADTT</sequence>
<keyword evidence="7" id="KW-0406">Ion transport</keyword>
<feature type="transmembrane region" description="Helical" evidence="9">
    <location>
        <begin position="334"/>
        <end position="358"/>
    </location>
</feature>
<dbReference type="Pfam" id="PF00999">
    <property type="entry name" value="Na_H_Exchanger"/>
    <property type="match status" value="1"/>
</dbReference>
<keyword evidence="5 9" id="KW-0812">Transmembrane</keyword>
<feature type="domain" description="Cation/H+ exchanger transmembrane" evidence="10">
    <location>
        <begin position="13"/>
        <end position="379"/>
    </location>
</feature>
<feature type="transmembrane region" description="Helical" evidence="9">
    <location>
        <begin position="301"/>
        <end position="322"/>
    </location>
</feature>
<organism evidence="11 12">
    <name type="scientific">Saccharopolyspora thermophila</name>
    <dbReference type="NCBI Taxonomy" id="89367"/>
    <lineage>
        <taxon>Bacteria</taxon>
        <taxon>Bacillati</taxon>
        <taxon>Actinomycetota</taxon>
        <taxon>Actinomycetes</taxon>
        <taxon>Pseudonocardiales</taxon>
        <taxon>Pseudonocardiaceae</taxon>
        <taxon>Saccharopolyspora</taxon>
    </lineage>
</organism>
<keyword evidence="3" id="KW-0813">Transport</keyword>
<comment type="similarity">
    <text evidence="2">Belongs to the monovalent cation:proton antiporter 2 (CPA2) transporter (TC 2.A.37) family.</text>
</comment>
<feature type="transmembrane region" description="Helical" evidence="9">
    <location>
        <begin position="6"/>
        <end position="25"/>
    </location>
</feature>
<keyword evidence="6 9" id="KW-1133">Transmembrane helix</keyword>
<proteinExistence type="inferred from homology"/>
<evidence type="ECO:0000256" key="6">
    <source>
        <dbReference type="ARBA" id="ARBA00022989"/>
    </source>
</evidence>
<evidence type="ECO:0000313" key="12">
    <source>
        <dbReference type="Proteomes" id="UP001500220"/>
    </source>
</evidence>
<feature type="transmembrane region" description="Helical" evidence="9">
    <location>
        <begin position="154"/>
        <end position="172"/>
    </location>
</feature>
<comment type="subcellular location">
    <subcellularLocation>
        <location evidence="1">Membrane</location>
        <topology evidence="1">Multi-pass membrane protein</topology>
    </subcellularLocation>
</comment>
<evidence type="ECO:0000256" key="4">
    <source>
        <dbReference type="ARBA" id="ARBA00022449"/>
    </source>
</evidence>
<dbReference type="Gene3D" id="1.20.1530.20">
    <property type="match status" value="1"/>
</dbReference>
<keyword evidence="12" id="KW-1185">Reference proteome</keyword>
<feature type="transmembrane region" description="Helical" evidence="9">
    <location>
        <begin position="218"/>
        <end position="236"/>
    </location>
</feature>
<feature type="transmembrane region" description="Helical" evidence="9">
    <location>
        <begin position="32"/>
        <end position="50"/>
    </location>
</feature>
<feature type="transmembrane region" description="Helical" evidence="9">
    <location>
        <begin position="271"/>
        <end position="289"/>
    </location>
</feature>